<dbReference type="GO" id="GO:0003746">
    <property type="term" value="F:translation elongation factor activity"/>
    <property type="evidence" value="ECO:0007669"/>
    <property type="project" value="InterPro"/>
</dbReference>
<dbReference type="InterPro" id="IPR001059">
    <property type="entry name" value="Transl_elong_P/YeiP_cen"/>
</dbReference>
<dbReference type="Proteomes" id="UP001141552">
    <property type="component" value="Unassembled WGS sequence"/>
</dbReference>
<dbReference type="GO" id="GO:0043043">
    <property type="term" value="P:peptide biosynthetic process"/>
    <property type="evidence" value="ECO:0007669"/>
    <property type="project" value="InterPro"/>
</dbReference>
<comment type="similarity">
    <text evidence="1">Belongs to the elongation factor P family.</text>
</comment>
<dbReference type="AlphaFoldDB" id="A0A9Q0GFY8"/>
<dbReference type="Pfam" id="PF09285">
    <property type="entry name" value="Elong-fact-P_C"/>
    <property type="match status" value="1"/>
</dbReference>
<dbReference type="OrthoDB" id="10259892at2759"/>
<dbReference type="InterPro" id="IPR012340">
    <property type="entry name" value="NA-bd_OB-fold"/>
</dbReference>
<evidence type="ECO:0000259" key="3">
    <source>
        <dbReference type="SMART" id="SM01185"/>
    </source>
</evidence>
<dbReference type="SMART" id="SM00841">
    <property type="entry name" value="Elong-fact-P_C"/>
    <property type="match status" value="1"/>
</dbReference>
<evidence type="ECO:0000313" key="4">
    <source>
        <dbReference type="EMBL" id="KAJ4849041.1"/>
    </source>
</evidence>
<comment type="caution">
    <text evidence="4">The sequence shown here is derived from an EMBL/GenBank/DDBJ whole genome shotgun (WGS) entry which is preliminary data.</text>
</comment>
<dbReference type="SUPFAM" id="SSF50104">
    <property type="entry name" value="Translation proteins SH3-like domain"/>
    <property type="match status" value="1"/>
</dbReference>
<reference evidence="4" key="2">
    <citation type="journal article" date="2023" name="Plants (Basel)">
        <title>Annotation of the Turnera subulata (Passifloraceae) Draft Genome Reveals the S-Locus Evolved after the Divergence of Turneroideae from Passifloroideae in a Stepwise Manner.</title>
        <authorList>
            <person name="Henning P.M."/>
            <person name="Roalson E.H."/>
            <person name="Mir W."/>
            <person name="McCubbin A.G."/>
            <person name="Shore J.S."/>
        </authorList>
    </citation>
    <scope>NUCLEOTIDE SEQUENCE</scope>
    <source>
        <strain evidence="4">F60SS</strain>
    </source>
</reference>
<evidence type="ECO:0000259" key="2">
    <source>
        <dbReference type="SMART" id="SM00841"/>
    </source>
</evidence>
<dbReference type="InterPro" id="IPR013185">
    <property type="entry name" value="Transl_elong_KOW-like"/>
</dbReference>
<sequence>MRGLQLQQLLIKKKAHTQLNLVSRLVFSSWSLLPSSSSSSSSSSAAAAYTTTTAATLTPSSSSSSHLLSSSPVRQCHNPFSLASSSNPWLAAIQLRGLKVNASELREGNFIEKSGKTFEVVKAEHKQKGRGGAMINVELRDVDSGNKQNFRFGTQESVEKVFVEDKTYTCLYTERGTVYLMDFEKFEELEVPQELFGKDAVYLQEQMKVKLQVYDGRPLSGSVPKHVTCCIKEMQINLKGATVTPRYTKALLDNGLTVEVPGYLEPGERVVVDTKDGKYHRRAD</sequence>
<dbReference type="InterPro" id="IPR020599">
    <property type="entry name" value="Transl_elong_fac_P/YeiP"/>
</dbReference>
<keyword evidence="5" id="KW-1185">Reference proteome</keyword>
<dbReference type="SMART" id="SM01185">
    <property type="entry name" value="EFP"/>
    <property type="match status" value="1"/>
</dbReference>
<feature type="domain" description="Elongation factor P C-terminal" evidence="2">
    <location>
        <begin position="227"/>
        <end position="282"/>
    </location>
</feature>
<dbReference type="NCBIfam" id="NF001810">
    <property type="entry name" value="PRK00529.1"/>
    <property type="match status" value="1"/>
</dbReference>
<reference evidence="4" key="1">
    <citation type="submission" date="2022-02" db="EMBL/GenBank/DDBJ databases">
        <authorList>
            <person name="Henning P.M."/>
            <person name="McCubbin A.G."/>
            <person name="Shore J.S."/>
        </authorList>
    </citation>
    <scope>NUCLEOTIDE SEQUENCE</scope>
    <source>
        <strain evidence="4">F60SS</strain>
        <tissue evidence="4">Leaves</tissue>
    </source>
</reference>
<protein>
    <recommendedName>
        <fullName evidence="6">Translation elongation factor P/YeiP central domain-containing protein</fullName>
    </recommendedName>
</protein>
<feature type="domain" description="Translation elongation factor P/YeiP central" evidence="3">
    <location>
        <begin position="165"/>
        <end position="219"/>
    </location>
</feature>
<dbReference type="SUPFAM" id="SSF50249">
    <property type="entry name" value="Nucleic acid-binding proteins"/>
    <property type="match status" value="2"/>
</dbReference>
<dbReference type="Pfam" id="PF08207">
    <property type="entry name" value="EFP_N"/>
    <property type="match status" value="1"/>
</dbReference>
<evidence type="ECO:0000256" key="1">
    <source>
        <dbReference type="ARBA" id="ARBA00009479"/>
    </source>
</evidence>
<evidence type="ECO:0008006" key="6">
    <source>
        <dbReference type="Google" id="ProtNLM"/>
    </source>
</evidence>
<dbReference type="FunFam" id="2.40.50.140:FF:000004">
    <property type="entry name" value="Elongation factor P"/>
    <property type="match status" value="1"/>
</dbReference>
<proteinExistence type="inferred from homology"/>
<dbReference type="InterPro" id="IPR015365">
    <property type="entry name" value="Elong-fact-P_C"/>
</dbReference>
<dbReference type="Gene3D" id="2.30.30.30">
    <property type="match status" value="1"/>
</dbReference>
<organism evidence="4 5">
    <name type="scientific">Turnera subulata</name>
    <dbReference type="NCBI Taxonomy" id="218843"/>
    <lineage>
        <taxon>Eukaryota</taxon>
        <taxon>Viridiplantae</taxon>
        <taxon>Streptophyta</taxon>
        <taxon>Embryophyta</taxon>
        <taxon>Tracheophyta</taxon>
        <taxon>Spermatophyta</taxon>
        <taxon>Magnoliopsida</taxon>
        <taxon>eudicotyledons</taxon>
        <taxon>Gunneridae</taxon>
        <taxon>Pentapetalae</taxon>
        <taxon>rosids</taxon>
        <taxon>fabids</taxon>
        <taxon>Malpighiales</taxon>
        <taxon>Passifloraceae</taxon>
        <taxon>Turnera</taxon>
    </lineage>
</organism>
<accession>A0A9Q0GFY8</accession>
<dbReference type="InterPro" id="IPR014722">
    <property type="entry name" value="Rib_uL2_dom2"/>
</dbReference>
<gene>
    <name evidence="4" type="ORF">Tsubulata_029210</name>
</gene>
<dbReference type="EMBL" id="JAKUCV010000715">
    <property type="protein sequence ID" value="KAJ4849041.1"/>
    <property type="molecule type" value="Genomic_DNA"/>
</dbReference>
<dbReference type="PANTHER" id="PTHR30053:SF14">
    <property type="entry name" value="TRANSLATION ELONGATION FACTOR KOW-LIKE DOMAIN-CONTAINING PROTEIN"/>
    <property type="match status" value="1"/>
</dbReference>
<dbReference type="GO" id="GO:0005829">
    <property type="term" value="C:cytosol"/>
    <property type="evidence" value="ECO:0007669"/>
    <property type="project" value="UniProtKB-ARBA"/>
</dbReference>
<evidence type="ECO:0000313" key="5">
    <source>
        <dbReference type="Proteomes" id="UP001141552"/>
    </source>
</evidence>
<dbReference type="Gene3D" id="2.40.50.140">
    <property type="entry name" value="Nucleic acid-binding proteins"/>
    <property type="match status" value="2"/>
</dbReference>
<dbReference type="InterPro" id="IPR008991">
    <property type="entry name" value="Translation_prot_SH3-like_sf"/>
</dbReference>
<dbReference type="PANTHER" id="PTHR30053">
    <property type="entry name" value="ELONGATION FACTOR P"/>
    <property type="match status" value="1"/>
</dbReference>
<name>A0A9Q0GFY8_9ROSI</name>
<dbReference type="Pfam" id="PF01132">
    <property type="entry name" value="EFP"/>
    <property type="match status" value="1"/>
</dbReference>
<dbReference type="FunFam" id="2.40.50.140:FF:000009">
    <property type="entry name" value="Elongation factor P"/>
    <property type="match status" value="1"/>
</dbReference>